<accession>A0A1M7PPF9</accession>
<dbReference type="Gene3D" id="3.30.530.20">
    <property type="match status" value="1"/>
</dbReference>
<dbReference type="RefSeq" id="WP_084082208.1">
    <property type="nucleotide sequence ID" value="NZ_FRBW01000009.1"/>
</dbReference>
<dbReference type="InterPro" id="IPR023393">
    <property type="entry name" value="START-like_dom_sf"/>
</dbReference>
<dbReference type="CDD" id="cd07821">
    <property type="entry name" value="PYR_PYL_RCAR_like"/>
    <property type="match status" value="1"/>
</dbReference>
<dbReference type="Proteomes" id="UP000186002">
    <property type="component" value="Unassembled WGS sequence"/>
</dbReference>
<reference evidence="1 2" key="1">
    <citation type="submission" date="2016-11" db="EMBL/GenBank/DDBJ databases">
        <authorList>
            <person name="Jaros S."/>
            <person name="Januszkiewicz K."/>
            <person name="Wedrychowicz H."/>
        </authorList>
    </citation>
    <scope>NUCLEOTIDE SEQUENCE [LARGE SCALE GENOMIC DNA]</scope>
    <source>
        <strain evidence="1 2">DSM 22153</strain>
    </source>
</reference>
<dbReference type="SUPFAM" id="SSF55961">
    <property type="entry name" value="Bet v1-like"/>
    <property type="match status" value="1"/>
</dbReference>
<protein>
    <submittedName>
        <fullName evidence="1">Polyketide cyclase / dehydrase and lipid transport</fullName>
    </submittedName>
</protein>
<dbReference type="Pfam" id="PF10604">
    <property type="entry name" value="Polyketide_cyc2"/>
    <property type="match status" value="1"/>
</dbReference>
<keyword evidence="2" id="KW-1185">Reference proteome</keyword>
<dbReference type="OrthoDB" id="1364128at2"/>
<gene>
    <name evidence="1" type="ORF">SAMN05444272_4570</name>
</gene>
<name>A0A1M7PPF9_9HYPH</name>
<dbReference type="PANTHER" id="PTHR39332">
    <property type="entry name" value="BLL4707 PROTEIN"/>
    <property type="match status" value="1"/>
</dbReference>
<evidence type="ECO:0000313" key="1">
    <source>
        <dbReference type="EMBL" id="SHN19228.1"/>
    </source>
</evidence>
<dbReference type="STRING" id="735517.SAMN05444272_4570"/>
<organism evidence="1 2">
    <name type="scientific">Roseibium suaedae</name>
    <dbReference type="NCBI Taxonomy" id="735517"/>
    <lineage>
        <taxon>Bacteria</taxon>
        <taxon>Pseudomonadati</taxon>
        <taxon>Pseudomonadota</taxon>
        <taxon>Alphaproteobacteria</taxon>
        <taxon>Hyphomicrobiales</taxon>
        <taxon>Stappiaceae</taxon>
        <taxon>Roseibium</taxon>
    </lineage>
</organism>
<proteinExistence type="predicted"/>
<evidence type="ECO:0000313" key="2">
    <source>
        <dbReference type="Proteomes" id="UP000186002"/>
    </source>
</evidence>
<dbReference type="EMBL" id="FRBW01000009">
    <property type="protein sequence ID" value="SHN19228.1"/>
    <property type="molecule type" value="Genomic_DNA"/>
</dbReference>
<dbReference type="InterPro" id="IPR019587">
    <property type="entry name" value="Polyketide_cyclase/dehydratase"/>
</dbReference>
<sequence>MLPTFSHLSAVLADREPRRKPFRFAWLAVLAAGLVALSGALTPSEAHGPTRQKVTLTTEVPAAPADVWAVIGNFQDMSWHPAVFSTKGEGGNDIDATRVVTLEKEGGPTISEVLYKYDATKMTYSYRITDVKVEVLPVTNYSSHLTVKPGKDGGSLIEWKGAFYRGYPNNDPPENLNDEAAIAAVSAVYQAGLDALSDRFAKK</sequence>
<dbReference type="AlphaFoldDB" id="A0A1M7PPF9"/>
<dbReference type="PANTHER" id="PTHR39332:SF7">
    <property type="entry name" value="SRPBCC FAMILY PROTEIN"/>
    <property type="match status" value="1"/>
</dbReference>